<accession>A0A0R1SE56</accession>
<dbReference type="PANTHER" id="PTHR43415">
    <property type="entry name" value="SPERMIDINE N(1)-ACETYLTRANSFERASE"/>
    <property type="match status" value="1"/>
</dbReference>
<dbReference type="PROSITE" id="PS51186">
    <property type="entry name" value="GNAT"/>
    <property type="match status" value="1"/>
</dbReference>
<dbReference type="Proteomes" id="UP000052013">
    <property type="component" value="Unassembled WGS sequence"/>
</dbReference>
<dbReference type="RefSeq" id="WP_057865440.1">
    <property type="nucleotide sequence ID" value="NZ_AZEY01000090.1"/>
</dbReference>
<evidence type="ECO:0000259" key="1">
    <source>
        <dbReference type="PROSITE" id="PS51186"/>
    </source>
</evidence>
<keyword evidence="2" id="KW-0808">Transferase</keyword>
<dbReference type="AlphaFoldDB" id="A0A0R1SE56"/>
<dbReference type="STRING" id="1423739.FC85_GL000995"/>
<comment type="caution">
    <text evidence="2">The sequence shown here is derived from an EMBL/GenBank/DDBJ whole genome shotgun (WGS) entry which is preliminary data.</text>
</comment>
<dbReference type="PANTHER" id="PTHR43415:SF3">
    <property type="entry name" value="GNAT-FAMILY ACETYLTRANSFERASE"/>
    <property type="match status" value="1"/>
</dbReference>
<dbReference type="Pfam" id="PF00583">
    <property type="entry name" value="Acetyltransf_1"/>
    <property type="match status" value="1"/>
</dbReference>
<name>A0A0R1SE56_9LACO</name>
<dbReference type="InterPro" id="IPR016181">
    <property type="entry name" value="Acyl_CoA_acyltransferase"/>
</dbReference>
<gene>
    <name evidence="2" type="ORF">FC85_GL000995</name>
</gene>
<sequence length="167" mass="18371">MAEEVSFRLAAAKDGQAVLNLLKILQKESNTFLVDSDLTELTPEMESQQIDLISRSKQNLLAVAEFDTDLVGIVTVDGTDPKTGELGVAVLKAFQGYTLGTNLVALALDWGATFSSLDELTLTVFSDNAPAIHIYEKLGFEKLKSEQVNDHDVIEMKLNLKQLKEEK</sequence>
<evidence type="ECO:0000313" key="3">
    <source>
        <dbReference type="Proteomes" id="UP000052013"/>
    </source>
</evidence>
<dbReference type="InterPro" id="IPR000182">
    <property type="entry name" value="GNAT_dom"/>
</dbReference>
<organism evidence="2 3">
    <name type="scientific">Lentilactobacillus diolivorans DSM 14421</name>
    <dbReference type="NCBI Taxonomy" id="1423739"/>
    <lineage>
        <taxon>Bacteria</taxon>
        <taxon>Bacillati</taxon>
        <taxon>Bacillota</taxon>
        <taxon>Bacilli</taxon>
        <taxon>Lactobacillales</taxon>
        <taxon>Lactobacillaceae</taxon>
        <taxon>Lentilactobacillus</taxon>
    </lineage>
</organism>
<dbReference type="SUPFAM" id="SSF55729">
    <property type="entry name" value="Acyl-CoA N-acyltransferases (Nat)"/>
    <property type="match status" value="1"/>
</dbReference>
<dbReference type="GO" id="GO:0016747">
    <property type="term" value="F:acyltransferase activity, transferring groups other than amino-acyl groups"/>
    <property type="evidence" value="ECO:0007669"/>
    <property type="project" value="InterPro"/>
</dbReference>
<dbReference type="Gene3D" id="3.40.630.30">
    <property type="match status" value="1"/>
</dbReference>
<feature type="domain" description="N-acetyltransferase" evidence="1">
    <location>
        <begin position="5"/>
        <end position="161"/>
    </location>
</feature>
<reference evidence="2 3" key="1">
    <citation type="journal article" date="2015" name="Genome Announc.">
        <title>Expanding the biotechnology potential of lactobacilli through comparative genomics of 213 strains and associated genera.</title>
        <authorList>
            <person name="Sun Z."/>
            <person name="Harris H.M."/>
            <person name="McCann A."/>
            <person name="Guo C."/>
            <person name="Argimon S."/>
            <person name="Zhang W."/>
            <person name="Yang X."/>
            <person name="Jeffery I.B."/>
            <person name="Cooney J.C."/>
            <person name="Kagawa T.F."/>
            <person name="Liu W."/>
            <person name="Song Y."/>
            <person name="Salvetti E."/>
            <person name="Wrobel A."/>
            <person name="Rasinkangas P."/>
            <person name="Parkhill J."/>
            <person name="Rea M.C."/>
            <person name="O'Sullivan O."/>
            <person name="Ritari J."/>
            <person name="Douillard F.P."/>
            <person name="Paul Ross R."/>
            <person name="Yang R."/>
            <person name="Briner A.E."/>
            <person name="Felis G.E."/>
            <person name="de Vos W.M."/>
            <person name="Barrangou R."/>
            <person name="Klaenhammer T.R."/>
            <person name="Caufield P.W."/>
            <person name="Cui Y."/>
            <person name="Zhang H."/>
            <person name="O'Toole P.W."/>
        </authorList>
    </citation>
    <scope>NUCLEOTIDE SEQUENCE [LARGE SCALE GENOMIC DNA]</scope>
    <source>
        <strain evidence="2 3">DSM 14421</strain>
    </source>
</reference>
<dbReference type="PATRIC" id="fig|1423739.3.peg.1044"/>
<protein>
    <submittedName>
        <fullName evidence="2">N-acetyltransferase GCN5</fullName>
    </submittedName>
</protein>
<proteinExistence type="predicted"/>
<evidence type="ECO:0000313" key="2">
    <source>
        <dbReference type="EMBL" id="KRL64485.1"/>
    </source>
</evidence>
<dbReference type="EMBL" id="AZEY01000090">
    <property type="protein sequence ID" value="KRL64485.1"/>
    <property type="molecule type" value="Genomic_DNA"/>
</dbReference>